<dbReference type="PANTHER" id="PTHR43265">
    <property type="entry name" value="ESTERASE ESTD"/>
    <property type="match status" value="1"/>
</dbReference>
<evidence type="ECO:0000313" key="4">
    <source>
        <dbReference type="Proteomes" id="UP000321938"/>
    </source>
</evidence>
<dbReference type="Gene3D" id="3.40.50.1820">
    <property type="entry name" value="alpha/beta hydrolase"/>
    <property type="match status" value="1"/>
</dbReference>
<dbReference type="PROSITE" id="PS00708">
    <property type="entry name" value="PRO_ENDOPEP_SER"/>
    <property type="match status" value="1"/>
</dbReference>
<protein>
    <submittedName>
        <fullName evidence="3">Alpha/beta fold hydrolase</fullName>
    </submittedName>
</protein>
<dbReference type="AlphaFoldDB" id="A0A5C7B2L0"/>
<comment type="caution">
    <text evidence="3">The sequence shown here is derived from an EMBL/GenBank/DDBJ whole genome shotgun (WGS) entry which is preliminary data.</text>
</comment>
<accession>A0A5C7B2L0</accession>
<proteinExistence type="predicted"/>
<dbReference type="InterPro" id="IPR029058">
    <property type="entry name" value="AB_hydrolase_fold"/>
</dbReference>
<dbReference type="Proteomes" id="UP000321938">
    <property type="component" value="Unassembled WGS sequence"/>
</dbReference>
<evidence type="ECO:0000256" key="1">
    <source>
        <dbReference type="ARBA" id="ARBA00022801"/>
    </source>
</evidence>
<dbReference type="InterPro" id="IPR053145">
    <property type="entry name" value="AB_hydrolase_Est10"/>
</dbReference>
<reference evidence="3 4" key="1">
    <citation type="submission" date="2019-08" db="EMBL/GenBank/DDBJ databases">
        <title>Genome of Psychroserpens burtonensis ACAM 167.</title>
        <authorList>
            <person name="Bowman J.P."/>
        </authorList>
    </citation>
    <scope>NUCLEOTIDE SEQUENCE [LARGE SCALE GENOMIC DNA]</scope>
    <source>
        <strain evidence="3 4">ACAM 167</strain>
    </source>
</reference>
<name>A0A5C7B2L0_9FLAO</name>
<organism evidence="3 4">
    <name type="scientific">Psychroserpens burtonensis</name>
    <dbReference type="NCBI Taxonomy" id="49278"/>
    <lineage>
        <taxon>Bacteria</taxon>
        <taxon>Pseudomonadati</taxon>
        <taxon>Bacteroidota</taxon>
        <taxon>Flavobacteriia</taxon>
        <taxon>Flavobacteriales</taxon>
        <taxon>Flavobacteriaceae</taxon>
        <taxon>Psychroserpens</taxon>
    </lineage>
</organism>
<dbReference type="InterPro" id="IPR022742">
    <property type="entry name" value="Hydrolase_4"/>
</dbReference>
<keyword evidence="1 3" id="KW-0378">Hydrolase</keyword>
<dbReference type="GO" id="GO:0004252">
    <property type="term" value="F:serine-type endopeptidase activity"/>
    <property type="evidence" value="ECO:0007669"/>
    <property type="project" value="InterPro"/>
</dbReference>
<dbReference type="SUPFAM" id="SSF53474">
    <property type="entry name" value="alpha/beta-Hydrolases"/>
    <property type="match status" value="1"/>
</dbReference>
<dbReference type="InterPro" id="IPR002471">
    <property type="entry name" value="Pept_S9_AS"/>
</dbReference>
<dbReference type="PANTHER" id="PTHR43265:SF1">
    <property type="entry name" value="ESTERASE ESTD"/>
    <property type="match status" value="1"/>
</dbReference>
<evidence type="ECO:0000259" key="2">
    <source>
        <dbReference type="Pfam" id="PF12146"/>
    </source>
</evidence>
<dbReference type="Pfam" id="PF12146">
    <property type="entry name" value="Hydrolase_4"/>
    <property type="match status" value="1"/>
</dbReference>
<sequence>MLKNFSKQYSILILKIKTMKTNIITICLLFLTLTALSQNITGIWNGAIEVDKDTKFNFIFNIKENGKTYQTTVDIPTQRVNGIKALKTLVTADSLIIDFSNVGMKYSGKFNINRTLINGKLVEGLNSFSLNLSRNSVLETPKLNRPQEPLKPYSYIEEKVSFVNKDANIKLAGTFTRPKENKKYPVAILISGSGPQDRDETISQHKPFLVLADYLTKQGIAVLRYDDRGFGASTGNHSRATTYDFALDVISAIDYLRTRDDVDANKIGLIGHSEGGIIAPLVANKADNVAFIISLAGTGISGTELSVIQSKTMRPFPVPDEAVYEKAIREAIKIAKQNKDISVIKPELMEHYNETIAPILKNLGVPEVKVNEIITSLVAMRTTKWVRYFYDYNPADEYEKVNCPVLSLNGSLDTQVEAKINQNGLRNALTNGKNKDFEIIELEGFNHLFQKAKTGKMDEYSDIEETFSPKVLNIISDWILKRV</sequence>
<dbReference type="GO" id="GO:0052689">
    <property type="term" value="F:carboxylic ester hydrolase activity"/>
    <property type="evidence" value="ECO:0007669"/>
    <property type="project" value="TreeGrafter"/>
</dbReference>
<dbReference type="GO" id="GO:0006508">
    <property type="term" value="P:proteolysis"/>
    <property type="evidence" value="ECO:0007669"/>
    <property type="project" value="InterPro"/>
</dbReference>
<keyword evidence="4" id="KW-1185">Reference proteome</keyword>
<dbReference type="OrthoDB" id="9809549at2"/>
<feature type="domain" description="Serine aminopeptidase S33" evidence="2">
    <location>
        <begin position="211"/>
        <end position="294"/>
    </location>
</feature>
<gene>
    <name evidence="3" type="ORF">ES692_17780</name>
</gene>
<dbReference type="EMBL" id="VOSB01000060">
    <property type="protein sequence ID" value="TXE13979.1"/>
    <property type="molecule type" value="Genomic_DNA"/>
</dbReference>
<evidence type="ECO:0000313" key="3">
    <source>
        <dbReference type="EMBL" id="TXE13979.1"/>
    </source>
</evidence>